<name>A0A4R4Z194_9PSEU</name>
<organism evidence="1 2">
    <name type="scientific">Saccharopolyspora elongata</name>
    <dbReference type="NCBI Taxonomy" id="2530387"/>
    <lineage>
        <taxon>Bacteria</taxon>
        <taxon>Bacillati</taxon>
        <taxon>Actinomycetota</taxon>
        <taxon>Actinomycetes</taxon>
        <taxon>Pseudonocardiales</taxon>
        <taxon>Pseudonocardiaceae</taxon>
        <taxon>Saccharopolyspora</taxon>
    </lineage>
</organism>
<gene>
    <name evidence="1" type="ORF">E1288_13860</name>
</gene>
<evidence type="ECO:0000313" key="2">
    <source>
        <dbReference type="Proteomes" id="UP000294947"/>
    </source>
</evidence>
<comment type="caution">
    <text evidence="1">The sequence shown here is derived from an EMBL/GenBank/DDBJ whole genome shotgun (WGS) entry which is preliminary data.</text>
</comment>
<proteinExistence type="predicted"/>
<sequence>MGVDASFRSATEQELDRARRDAAYAARLLNEPVAGDETPGGSSLSVQRRTFYIQRFSLDTWEHLVADAPVNVFKGEDYVDLDWDYNEDAEEDDDGPSQAMEIDPGLIEELAGWLRDAEPEDIYDGMDEDEREFVEAEFEDFRTFVLAVAERGEGALLHVA</sequence>
<evidence type="ECO:0000313" key="1">
    <source>
        <dbReference type="EMBL" id="TDD51655.1"/>
    </source>
</evidence>
<protein>
    <recommendedName>
        <fullName evidence="3">DUF1877 family protein</fullName>
    </recommendedName>
</protein>
<dbReference type="AlphaFoldDB" id="A0A4R4Z194"/>
<dbReference type="RefSeq" id="WP_132484994.1">
    <property type="nucleotide sequence ID" value="NZ_SMKW01000015.1"/>
</dbReference>
<accession>A0A4R4Z194</accession>
<dbReference type="EMBL" id="SMKW01000015">
    <property type="protein sequence ID" value="TDD51655.1"/>
    <property type="molecule type" value="Genomic_DNA"/>
</dbReference>
<reference evidence="1 2" key="1">
    <citation type="submission" date="2019-03" db="EMBL/GenBank/DDBJ databases">
        <title>Draft genome sequences of novel Actinobacteria.</title>
        <authorList>
            <person name="Sahin N."/>
            <person name="Ay H."/>
            <person name="Saygin H."/>
        </authorList>
    </citation>
    <scope>NUCLEOTIDE SEQUENCE [LARGE SCALE GENOMIC DNA]</scope>
    <source>
        <strain evidence="1 2">7K502</strain>
    </source>
</reference>
<evidence type="ECO:0008006" key="3">
    <source>
        <dbReference type="Google" id="ProtNLM"/>
    </source>
</evidence>
<keyword evidence="2" id="KW-1185">Reference proteome</keyword>
<dbReference type="OrthoDB" id="9920768at2"/>
<dbReference type="Proteomes" id="UP000294947">
    <property type="component" value="Unassembled WGS sequence"/>
</dbReference>